<gene>
    <name evidence="1" type="ORF">PIB30_007608</name>
</gene>
<evidence type="ECO:0000313" key="1">
    <source>
        <dbReference type="EMBL" id="MED6155743.1"/>
    </source>
</evidence>
<accession>A0ABU6U7E3</accession>
<keyword evidence="2" id="KW-1185">Reference proteome</keyword>
<reference evidence="1 2" key="1">
    <citation type="journal article" date="2023" name="Plants (Basel)">
        <title>Bridging the Gap: Combining Genomics and Transcriptomics Approaches to Understand Stylosanthes scabra, an Orphan Legume from the Brazilian Caatinga.</title>
        <authorList>
            <person name="Ferreira-Neto J.R.C."/>
            <person name="da Silva M.D."/>
            <person name="Binneck E."/>
            <person name="de Melo N.F."/>
            <person name="da Silva R.H."/>
            <person name="de Melo A.L.T.M."/>
            <person name="Pandolfi V."/>
            <person name="Bustamante F.O."/>
            <person name="Brasileiro-Vidal A.C."/>
            <person name="Benko-Iseppon A.M."/>
        </authorList>
    </citation>
    <scope>NUCLEOTIDE SEQUENCE [LARGE SCALE GENOMIC DNA]</scope>
    <source>
        <tissue evidence="1">Leaves</tissue>
    </source>
</reference>
<organism evidence="1 2">
    <name type="scientific">Stylosanthes scabra</name>
    <dbReference type="NCBI Taxonomy" id="79078"/>
    <lineage>
        <taxon>Eukaryota</taxon>
        <taxon>Viridiplantae</taxon>
        <taxon>Streptophyta</taxon>
        <taxon>Embryophyta</taxon>
        <taxon>Tracheophyta</taxon>
        <taxon>Spermatophyta</taxon>
        <taxon>Magnoliopsida</taxon>
        <taxon>eudicotyledons</taxon>
        <taxon>Gunneridae</taxon>
        <taxon>Pentapetalae</taxon>
        <taxon>rosids</taxon>
        <taxon>fabids</taxon>
        <taxon>Fabales</taxon>
        <taxon>Fabaceae</taxon>
        <taxon>Papilionoideae</taxon>
        <taxon>50 kb inversion clade</taxon>
        <taxon>dalbergioids sensu lato</taxon>
        <taxon>Dalbergieae</taxon>
        <taxon>Pterocarpus clade</taxon>
        <taxon>Stylosanthes</taxon>
    </lineage>
</organism>
<proteinExistence type="predicted"/>
<dbReference type="Proteomes" id="UP001341840">
    <property type="component" value="Unassembled WGS sequence"/>
</dbReference>
<protein>
    <submittedName>
        <fullName evidence="1">Uncharacterized protein</fullName>
    </submittedName>
</protein>
<comment type="caution">
    <text evidence="1">The sequence shown here is derived from an EMBL/GenBank/DDBJ whole genome shotgun (WGS) entry which is preliminary data.</text>
</comment>
<sequence>MTRVPYSVFWLHPVTPLLKRLDAAHEGREAFNYNDESIPTRAGVDACAPWNKLRDSIAWSFIPRGNDTHFTWYYLYDLVHLPISERIRRVRRTNSSSDLTSFLPIRSYGDS</sequence>
<evidence type="ECO:0000313" key="2">
    <source>
        <dbReference type="Proteomes" id="UP001341840"/>
    </source>
</evidence>
<name>A0ABU6U7E3_9FABA</name>
<dbReference type="EMBL" id="JASCZI010120845">
    <property type="protein sequence ID" value="MED6155743.1"/>
    <property type="molecule type" value="Genomic_DNA"/>
</dbReference>